<keyword evidence="2 6" id="KW-0698">rRNA processing</keyword>
<evidence type="ECO:0000313" key="8">
    <source>
        <dbReference type="Proteomes" id="UP001210678"/>
    </source>
</evidence>
<comment type="catalytic activity">
    <reaction evidence="6">
        <text>adenosine(1618) in 23S rRNA + S-adenosyl-L-methionine = N(6)-methyladenosine(1618) in 23S rRNA + S-adenosyl-L-homocysteine + H(+)</text>
        <dbReference type="Rhea" id="RHEA:16497"/>
        <dbReference type="Rhea" id="RHEA-COMP:10229"/>
        <dbReference type="Rhea" id="RHEA-COMP:10231"/>
        <dbReference type="ChEBI" id="CHEBI:15378"/>
        <dbReference type="ChEBI" id="CHEBI:57856"/>
        <dbReference type="ChEBI" id="CHEBI:59789"/>
        <dbReference type="ChEBI" id="CHEBI:74411"/>
        <dbReference type="ChEBI" id="CHEBI:74449"/>
        <dbReference type="EC" id="2.1.1.181"/>
    </reaction>
</comment>
<evidence type="ECO:0000256" key="3">
    <source>
        <dbReference type="ARBA" id="ARBA00022603"/>
    </source>
</evidence>
<keyword evidence="8" id="KW-1185">Reference proteome</keyword>
<dbReference type="EMBL" id="JAQLOI010000003">
    <property type="protein sequence ID" value="MDB1126190.1"/>
    <property type="molecule type" value="Genomic_DNA"/>
</dbReference>
<evidence type="ECO:0000256" key="6">
    <source>
        <dbReference type="HAMAP-Rule" id="MF_01848"/>
    </source>
</evidence>
<dbReference type="PANTHER" id="PTHR13393">
    <property type="entry name" value="SAM-DEPENDENT METHYLTRANSFERASE"/>
    <property type="match status" value="1"/>
</dbReference>
<accession>A0ABT4YXJ7</accession>
<sequence length="346" mass="39447">MNKIKNTSFKKRSIDTKTAIQVKIVSSPAGLHPKNKHHGRYNFEHLVKALPELERVITNNPRGEHSIDFSNPLAVKLLNKALLCRYYDVKTWDIPEGYLCPPIPGRADYIHRVADLLRNESKGLKHHLVRVLDIGVGANCIYPIIGVVDYKWSVVASDIDPVSIHSAKEIVTNNLPLKGKIECRLQTDSKNFFQNIILPGEYYDITTCNPPFHKSLSDAQQGTDRKIKNLALNRQKRGKSANIVAEKTQPALNFGGQKAELWCTGGEAEFVKNMVLESREFADQVLWFSTLISKKENVRWMKKNLEKVNAIDVQILEMSQGQKVSRIVAWTFKTHQQRQQWLKLKS</sequence>
<keyword evidence="4 6" id="KW-0808">Transferase</keyword>
<dbReference type="EC" id="2.1.1.181" evidence="6"/>
<evidence type="ECO:0000313" key="7">
    <source>
        <dbReference type="EMBL" id="MDB1126190.1"/>
    </source>
</evidence>
<comment type="similarity">
    <text evidence="6">Belongs to the methyltransferase superfamily. METTL16/RlmF family.</text>
</comment>
<dbReference type="GO" id="GO:0052907">
    <property type="term" value="F:23S rRNA (adenine(1618)-N(6))-methyltransferase activity"/>
    <property type="evidence" value="ECO:0007669"/>
    <property type="project" value="UniProtKB-EC"/>
</dbReference>
<comment type="subcellular location">
    <subcellularLocation>
        <location evidence="6">Cytoplasm</location>
    </subcellularLocation>
</comment>
<evidence type="ECO:0000256" key="2">
    <source>
        <dbReference type="ARBA" id="ARBA00022552"/>
    </source>
</evidence>
<evidence type="ECO:0000256" key="1">
    <source>
        <dbReference type="ARBA" id="ARBA00022490"/>
    </source>
</evidence>
<dbReference type="Gene3D" id="3.40.50.150">
    <property type="entry name" value="Vaccinia Virus protein VP39"/>
    <property type="match status" value="1"/>
</dbReference>
<dbReference type="Pfam" id="PF05971">
    <property type="entry name" value="Methyltransf_10"/>
    <property type="match status" value="1"/>
</dbReference>
<dbReference type="PANTHER" id="PTHR13393:SF0">
    <property type="entry name" value="RNA N6-ADENOSINE-METHYLTRANSFERASE METTL16"/>
    <property type="match status" value="1"/>
</dbReference>
<organism evidence="7 8">
    <name type="scientific">Vibrio algarum</name>
    <dbReference type="NCBI Taxonomy" id="3020714"/>
    <lineage>
        <taxon>Bacteria</taxon>
        <taxon>Pseudomonadati</taxon>
        <taxon>Pseudomonadota</taxon>
        <taxon>Gammaproteobacteria</taxon>
        <taxon>Vibrionales</taxon>
        <taxon>Vibrionaceae</taxon>
        <taxon>Vibrio</taxon>
    </lineage>
</organism>
<reference evidence="7 8" key="1">
    <citation type="submission" date="2023-01" db="EMBL/GenBank/DDBJ databases">
        <title>Vibrio sp. KJ40-1 sp.nov, isolated from marine algae.</title>
        <authorList>
            <person name="Butt M."/>
            <person name="Kim J.M.J."/>
            <person name="Jeon C.O.C."/>
        </authorList>
    </citation>
    <scope>NUCLEOTIDE SEQUENCE [LARGE SCALE GENOMIC DNA]</scope>
    <source>
        <strain evidence="7 8">KJ40-1</strain>
    </source>
</reference>
<dbReference type="InterPro" id="IPR029063">
    <property type="entry name" value="SAM-dependent_MTases_sf"/>
</dbReference>
<dbReference type="SUPFAM" id="SSF53335">
    <property type="entry name" value="S-adenosyl-L-methionine-dependent methyltransferases"/>
    <property type="match status" value="1"/>
</dbReference>
<dbReference type="InterPro" id="IPR010286">
    <property type="entry name" value="METTL16/RlmF"/>
</dbReference>
<evidence type="ECO:0000256" key="4">
    <source>
        <dbReference type="ARBA" id="ARBA00022679"/>
    </source>
</evidence>
<dbReference type="RefSeq" id="WP_272140593.1">
    <property type="nucleotide sequence ID" value="NZ_JAQLOI010000003.1"/>
</dbReference>
<gene>
    <name evidence="6 7" type="primary">rlmF</name>
    <name evidence="7" type="ORF">PGX00_21980</name>
</gene>
<comment type="function">
    <text evidence="6">Specifically methylates the adenine in position 1618 of 23S rRNA.</text>
</comment>
<evidence type="ECO:0000256" key="5">
    <source>
        <dbReference type="ARBA" id="ARBA00022691"/>
    </source>
</evidence>
<protein>
    <recommendedName>
        <fullName evidence="6">Ribosomal RNA large subunit methyltransferase F</fullName>
        <ecNumber evidence="6">2.1.1.181</ecNumber>
    </recommendedName>
    <alternativeName>
        <fullName evidence="6">23S rRNA mA1618 methyltransferase</fullName>
    </alternativeName>
    <alternativeName>
        <fullName evidence="6">rRNA adenine N-6-methyltransferase</fullName>
    </alternativeName>
</protein>
<keyword evidence="5 6" id="KW-0949">S-adenosyl-L-methionine</keyword>
<name>A0ABT4YXJ7_9VIBR</name>
<dbReference type="Proteomes" id="UP001210678">
    <property type="component" value="Unassembled WGS sequence"/>
</dbReference>
<dbReference type="HAMAP" id="MF_01848">
    <property type="entry name" value="23SrRNA_methyltr_F"/>
    <property type="match status" value="1"/>
</dbReference>
<keyword evidence="1 6" id="KW-0963">Cytoplasm</keyword>
<dbReference type="CDD" id="cd02440">
    <property type="entry name" value="AdoMet_MTases"/>
    <property type="match status" value="1"/>
</dbReference>
<dbReference type="PIRSF" id="PIRSF029038">
    <property type="entry name" value="Mtase_YbiN_prd"/>
    <property type="match status" value="1"/>
</dbReference>
<comment type="caution">
    <text evidence="7">The sequence shown here is derived from an EMBL/GenBank/DDBJ whole genome shotgun (WGS) entry which is preliminary data.</text>
</comment>
<dbReference type="InterPro" id="IPR016909">
    <property type="entry name" value="rRNA_lsu_MeTfrase_F"/>
</dbReference>
<proteinExistence type="inferred from homology"/>
<dbReference type="NCBIfam" id="NF008725">
    <property type="entry name" value="PRK11727.1"/>
    <property type="match status" value="1"/>
</dbReference>
<keyword evidence="3 6" id="KW-0489">Methyltransferase</keyword>